<reference evidence="1" key="1">
    <citation type="submission" date="2021-01" db="EMBL/GenBank/DDBJ databases">
        <title>Whole genome shotgun sequence of Virgisporangium aurantiacum NBRC 16421.</title>
        <authorList>
            <person name="Komaki H."/>
            <person name="Tamura T."/>
        </authorList>
    </citation>
    <scope>NUCLEOTIDE SEQUENCE</scope>
    <source>
        <strain evidence="1">NBRC 16421</strain>
    </source>
</reference>
<organism evidence="1 2">
    <name type="scientific">Virgisporangium aurantiacum</name>
    <dbReference type="NCBI Taxonomy" id="175570"/>
    <lineage>
        <taxon>Bacteria</taxon>
        <taxon>Bacillati</taxon>
        <taxon>Actinomycetota</taxon>
        <taxon>Actinomycetes</taxon>
        <taxon>Micromonosporales</taxon>
        <taxon>Micromonosporaceae</taxon>
        <taxon>Virgisporangium</taxon>
    </lineage>
</organism>
<protein>
    <submittedName>
        <fullName evidence="1">Uncharacterized protein</fullName>
    </submittedName>
</protein>
<proteinExistence type="predicted"/>
<gene>
    <name evidence="1" type="ORF">Vau01_095410</name>
</gene>
<comment type="caution">
    <text evidence="1">The sequence shown here is derived from an EMBL/GenBank/DDBJ whole genome shotgun (WGS) entry which is preliminary data.</text>
</comment>
<dbReference type="EMBL" id="BOPG01000074">
    <property type="protein sequence ID" value="GIJ62025.1"/>
    <property type="molecule type" value="Genomic_DNA"/>
</dbReference>
<sequence>MTTDHLYLVPTDIQPARPEPYWRTQLHLPSHHADNRGMFADMWRRLLTRIFKARWRLTIEISIDADLDEPDRDSAVTALESAMYAPDAVWVLLRAEPGATPPWRPIAWARRPVAYLDYGAVPITDEDDATVYSCVGTVVVAFTVDVDEASWPSDRFLVGLAANPPPGLRAFSASRAWVTQRRPVHRHRRDPWHLDPWHVEPGPVYRPGWSTAGRPT</sequence>
<name>A0A8J3ZHJ6_9ACTN</name>
<dbReference type="RefSeq" id="WP_204007388.1">
    <property type="nucleotide sequence ID" value="NZ_BOPG01000074.1"/>
</dbReference>
<accession>A0A8J3ZHJ6</accession>
<keyword evidence="2" id="KW-1185">Reference proteome</keyword>
<dbReference type="AlphaFoldDB" id="A0A8J3ZHJ6"/>
<evidence type="ECO:0000313" key="2">
    <source>
        <dbReference type="Proteomes" id="UP000612585"/>
    </source>
</evidence>
<dbReference type="Proteomes" id="UP000612585">
    <property type="component" value="Unassembled WGS sequence"/>
</dbReference>
<evidence type="ECO:0000313" key="1">
    <source>
        <dbReference type="EMBL" id="GIJ62025.1"/>
    </source>
</evidence>